<evidence type="ECO:0000313" key="1">
    <source>
        <dbReference type="EMBL" id="VVC44651.1"/>
    </source>
</evidence>
<sequence>MRPHCGYPSACRRPPPAAALTVRGSRAPHEKPRTLYLYICTCVSSNGHFLYGYDLQKDKTNIHYTL</sequence>
<organism evidence="1 2">
    <name type="scientific">Cinara cedri</name>
    <dbReference type="NCBI Taxonomy" id="506608"/>
    <lineage>
        <taxon>Eukaryota</taxon>
        <taxon>Metazoa</taxon>
        <taxon>Ecdysozoa</taxon>
        <taxon>Arthropoda</taxon>
        <taxon>Hexapoda</taxon>
        <taxon>Insecta</taxon>
        <taxon>Pterygota</taxon>
        <taxon>Neoptera</taxon>
        <taxon>Paraneoptera</taxon>
        <taxon>Hemiptera</taxon>
        <taxon>Sternorrhyncha</taxon>
        <taxon>Aphidomorpha</taxon>
        <taxon>Aphidoidea</taxon>
        <taxon>Aphididae</taxon>
        <taxon>Lachninae</taxon>
        <taxon>Cinara</taxon>
    </lineage>
</organism>
<accession>A0A5E4NN30</accession>
<proteinExistence type="predicted"/>
<gene>
    <name evidence="1" type="ORF">CINCED_3A012893</name>
</gene>
<name>A0A5E4NN30_9HEMI</name>
<dbReference type="AlphaFoldDB" id="A0A5E4NN30"/>
<protein>
    <submittedName>
        <fullName evidence="1">Uncharacterized protein</fullName>
    </submittedName>
</protein>
<dbReference type="EMBL" id="CABPRJ010002384">
    <property type="protein sequence ID" value="VVC44651.1"/>
    <property type="molecule type" value="Genomic_DNA"/>
</dbReference>
<evidence type="ECO:0000313" key="2">
    <source>
        <dbReference type="Proteomes" id="UP000325440"/>
    </source>
</evidence>
<reference evidence="1 2" key="1">
    <citation type="submission" date="2019-08" db="EMBL/GenBank/DDBJ databases">
        <authorList>
            <person name="Alioto T."/>
            <person name="Alioto T."/>
            <person name="Gomez Garrido J."/>
        </authorList>
    </citation>
    <scope>NUCLEOTIDE SEQUENCE [LARGE SCALE GENOMIC DNA]</scope>
</reference>
<dbReference type="Proteomes" id="UP000325440">
    <property type="component" value="Unassembled WGS sequence"/>
</dbReference>
<keyword evidence="2" id="KW-1185">Reference proteome</keyword>